<accession>A0ABQ6V595</accession>
<protein>
    <submittedName>
        <fullName evidence="1">Uncharacterized protein</fullName>
    </submittedName>
</protein>
<dbReference type="Pfam" id="PF19850">
    <property type="entry name" value="DUF6325"/>
    <property type="match status" value="1"/>
</dbReference>
<proteinExistence type="predicted"/>
<keyword evidence="2" id="KW-1185">Reference proteome</keyword>
<gene>
    <name evidence="1" type="ORF">F6A08_09420</name>
</gene>
<evidence type="ECO:0000313" key="1">
    <source>
        <dbReference type="EMBL" id="KAB1864329.1"/>
    </source>
</evidence>
<dbReference type="RefSeq" id="WP_017203171.1">
    <property type="nucleotide sequence ID" value="NZ_CBDRDE010000001.1"/>
</dbReference>
<sequence>MTEVVDAMLQALGNLEFVVVRLDDDHLSRNLLEALLRQVESGGLRLVDVLVLRRTDDGRAELTEIDRDDFALAGLGLDLPGLICEDDAHHFASAIAAGSCAALLLVEPTWVERLSHDIDHREDRVLATQSIPAPVANASLALALRRL</sequence>
<dbReference type="GeneID" id="77476670"/>
<organism evidence="1 2">
    <name type="scientific">Microbacterium algeriense</name>
    <dbReference type="NCBI Taxonomy" id="2615184"/>
    <lineage>
        <taxon>Bacteria</taxon>
        <taxon>Bacillati</taxon>
        <taxon>Actinomycetota</taxon>
        <taxon>Actinomycetes</taxon>
        <taxon>Micrococcales</taxon>
        <taxon>Microbacteriaceae</taxon>
        <taxon>Microbacterium</taxon>
    </lineage>
</organism>
<dbReference type="Proteomes" id="UP000478836">
    <property type="component" value="Unassembled WGS sequence"/>
</dbReference>
<dbReference type="EMBL" id="WAAO01000002">
    <property type="protein sequence ID" value="KAB1864329.1"/>
    <property type="molecule type" value="Genomic_DNA"/>
</dbReference>
<dbReference type="InterPro" id="IPR046288">
    <property type="entry name" value="DUF6325"/>
</dbReference>
<reference evidence="2" key="1">
    <citation type="submission" date="2019-09" db="EMBL/GenBank/DDBJ databases">
        <title>Whole genome sequencing of Microbacterium maritypicum.</title>
        <authorList>
            <person name="Lenchi N."/>
        </authorList>
    </citation>
    <scope>NUCLEOTIDE SEQUENCE [LARGE SCALE GENOMIC DNA]</scope>
    <source>
        <strain evidence="2">G1</strain>
    </source>
</reference>
<evidence type="ECO:0000313" key="2">
    <source>
        <dbReference type="Proteomes" id="UP000478836"/>
    </source>
</evidence>
<name>A0ABQ6V595_9MICO</name>
<comment type="caution">
    <text evidence="1">The sequence shown here is derived from an EMBL/GenBank/DDBJ whole genome shotgun (WGS) entry which is preliminary data.</text>
</comment>